<reference evidence="11" key="1">
    <citation type="submission" date="2012-09" db="EMBL/GenBank/DDBJ databases">
        <authorList>
            <person name="Martin A.A."/>
        </authorList>
    </citation>
    <scope>NUCLEOTIDE SEQUENCE</scope>
</reference>
<dbReference type="AlphaFoldDB" id="A0A0K0D1X8"/>
<feature type="transmembrane region" description="Helical" evidence="9">
    <location>
        <begin position="20"/>
        <end position="41"/>
    </location>
</feature>
<dbReference type="PANTHER" id="PTHR17613">
    <property type="entry name" value="CEREBRAL PROTEIN-11-RELATED"/>
    <property type="match status" value="1"/>
</dbReference>
<keyword evidence="3 9" id="KW-0812">Transmembrane</keyword>
<dbReference type="PANTHER" id="PTHR17613:SF14">
    <property type="entry name" value="DEMENTIN, ISOFORM H"/>
    <property type="match status" value="1"/>
</dbReference>
<evidence type="ECO:0000256" key="4">
    <source>
        <dbReference type="ARBA" id="ARBA00022989"/>
    </source>
</evidence>
<sequence>MVILEESEFGQQGYQMWFEMFVFIDMICCFLIIFPIIWSMRHLSEGARSDGKAAFNLEKLRLFRHFYIIVISYVYLTRVMKLLLQPTDGERSSVRSSDDGTSGSLGCDDRERLKLLQKIESARERLKHTSLERERDVEEFLMMTHGSRFQKGLDNPQMTRLKQHFEKKNKRHTSELEQLQRKLASYEQRLAEIESGVSESGVKTTVMSTVGQGIRRTGANLKGMTETVMAAPLELAQRLKSTFGSADNVNDPTEETTSDLRIGHSKFYANSDYEGVQQSTTDRCSSRKSDSLPTHSSLLKTPTPMLYHGNNIPTRRSDQETRNDEIDELNLSVPLSPLSSVPPLDFSVETSDASPRLYDDLQCLRHFMTKMGDQINRIESRLESELAYMIRALEEERGKYLALKQEQKGIANRLDYQYNDRFKRVEESVESVENHAYLYAQGISRCLKAVSATGTERELTTSLGTVSVNQSVIVNALM</sequence>
<keyword evidence="5 7" id="KW-0175">Coiled coil</keyword>
<accession>A0A0K0D1X8</accession>
<dbReference type="WBParaSite" id="ACAC_0000407301-mRNA-1">
    <property type="protein sequence ID" value="ACAC_0000407301-mRNA-1"/>
    <property type="gene ID" value="ACAC_0000407301"/>
</dbReference>
<dbReference type="Pfam" id="PF10267">
    <property type="entry name" value="Tmemb_cc2"/>
    <property type="match status" value="1"/>
</dbReference>
<evidence type="ECO:0000313" key="12">
    <source>
        <dbReference type="WBParaSite" id="ACAC_0000407301-mRNA-1"/>
    </source>
</evidence>
<feature type="compositionally biased region" description="Polar residues" evidence="8">
    <location>
        <begin position="291"/>
        <end position="300"/>
    </location>
</feature>
<evidence type="ECO:0000256" key="9">
    <source>
        <dbReference type="SAM" id="Phobius"/>
    </source>
</evidence>
<dbReference type="STRING" id="6313.A0A0K0D1X8"/>
<keyword evidence="6 9" id="KW-0472">Membrane</keyword>
<feature type="coiled-coil region" evidence="7">
    <location>
        <begin position="162"/>
        <end position="196"/>
    </location>
</feature>
<comment type="subcellular location">
    <subcellularLocation>
        <location evidence="1">Membrane</location>
    </subcellularLocation>
</comment>
<proteinExistence type="inferred from homology"/>
<feature type="domain" description="GOST seven transmembrane" evidence="10">
    <location>
        <begin position="5"/>
        <end position="76"/>
    </location>
</feature>
<dbReference type="InterPro" id="IPR019394">
    <property type="entry name" value="TEX28/TMCC"/>
</dbReference>
<evidence type="ECO:0000256" key="7">
    <source>
        <dbReference type="SAM" id="Coils"/>
    </source>
</evidence>
<dbReference type="Pfam" id="PF06814">
    <property type="entry name" value="GOST_TM"/>
    <property type="match status" value="1"/>
</dbReference>
<evidence type="ECO:0000256" key="6">
    <source>
        <dbReference type="ARBA" id="ARBA00023136"/>
    </source>
</evidence>
<dbReference type="Proteomes" id="UP000035642">
    <property type="component" value="Unassembled WGS sequence"/>
</dbReference>
<dbReference type="InterPro" id="IPR053937">
    <property type="entry name" value="GOST_TM"/>
</dbReference>
<evidence type="ECO:0000256" key="5">
    <source>
        <dbReference type="ARBA" id="ARBA00023054"/>
    </source>
</evidence>
<comment type="similarity">
    <text evidence="2">Belongs to the TEX28 family.</text>
</comment>
<keyword evidence="4 9" id="KW-1133">Transmembrane helix</keyword>
<reference evidence="12" key="2">
    <citation type="submission" date="2017-02" db="UniProtKB">
        <authorList>
            <consortium name="WormBaseParasite"/>
        </authorList>
    </citation>
    <scope>IDENTIFICATION</scope>
</reference>
<name>A0A0K0D1X8_ANGCA</name>
<evidence type="ECO:0000256" key="3">
    <source>
        <dbReference type="ARBA" id="ARBA00022692"/>
    </source>
</evidence>
<dbReference type="GO" id="GO:0012505">
    <property type="term" value="C:endomembrane system"/>
    <property type="evidence" value="ECO:0007669"/>
    <property type="project" value="TreeGrafter"/>
</dbReference>
<protein>
    <submittedName>
        <fullName evidence="12">Transmembrane protein 63A</fullName>
    </submittedName>
</protein>
<evidence type="ECO:0000256" key="2">
    <source>
        <dbReference type="ARBA" id="ARBA00008108"/>
    </source>
</evidence>
<evidence type="ECO:0000259" key="10">
    <source>
        <dbReference type="Pfam" id="PF06814"/>
    </source>
</evidence>
<evidence type="ECO:0000256" key="8">
    <source>
        <dbReference type="SAM" id="MobiDB-lite"/>
    </source>
</evidence>
<feature type="transmembrane region" description="Helical" evidence="9">
    <location>
        <begin position="62"/>
        <end position="84"/>
    </location>
</feature>
<feature type="region of interest" description="Disordered" evidence="8">
    <location>
        <begin position="274"/>
        <end position="322"/>
    </location>
</feature>
<dbReference type="GO" id="GO:0016020">
    <property type="term" value="C:membrane"/>
    <property type="evidence" value="ECO:0007669"/>
    <property type="project" value="UniProtKB-SubCell"/>
</dbReference>
<organism evidence="11 12">
    <name type="scientific">Angiostrongylus cantonensis</name>
    <name type="common">Rat lungworm</name>
    <dbReference type="NCBI Taxonomy" id="6313"/>
    <lineage>
        <taxon>Eukaryota</taxon>
        <taxon>Metazoa</taxon>
        <taxon>Ecdysozoa</taxon>
        <taxon>Nematoda</taxon>
        <taxon>Chromadorea</taxon>
        <taxon>Rhabditida</taxon>
        <taxon>Rhabditina</taxon>
        <taxon>Rhabditomorpha</taxon>
        <taxon>Strongyloidea</taxon>
        <taxon>Metastrongylidae</taxon>
        <taxon>Angiostrongylus</taxon>
    </lineage>
</organism>
<evidence type="ECO:0000313" key="11">
    <source>
        <dbReference type="Proteomes" id="UP000035642"/>
    </source>
</evidence>
<keyword evidence="11" id="KW-1185">Reference proteome</keyword>
<evidence type="ECO:0000256" key="1">
    <source>
        <dbReference type="ARBA" id="ARBA00004370"/>
    </source>
</evidence>